<name>A0A927FQH0_9HYPH</name>
<proteinExistence type="predicted"/>
<keyword evidence="3" id="KW-1185">Reference proteome</keyword>
<accession>A0A927FQH0</accession>
<comment type="caution">
    <text evidence="2">The sequence shown here is derived from an EMBL/GenBank/DDBJ whole genome shotgun (WGS) entry which is preliminary data.</text>
</comment>
<organism evidence="2 3">
    <name type="scientific">Devosia oryzisoli</name>
    <dbReference type="NCBI Taxonomy" id="2774138"/>
    <lineage>
        <taxon>Bacteria</taxon>
        <taxon>Pseudomonadati</taxon>
        <taxon>Pseudomonadota</taxon>
        <taxon>Alphaproteobacteria</taxon>
        <taxon>Hyphomicrobiales</taxon>
        <taxon>Devosiaceae</taxon>
        <taxon>Devosia</taxon>
    </lineage>
</organism>
<dbReference type="EMBL" id="JACYFU010000001">
    <property type="protein sequence ID" value="MBD8064375.1"/>
    <property type="molecule type" value="Genomic_DNA"/>
</dbReference>
<keyword evidence="1" id="KW-0472">Membrane</keyword>
<dbReference type="AlphaFoldDB" id="A0A927FQH0"/>
<reference evidence="2" key="1">
    <citation type="submission" date="2020-09" db="EMBL/GenBank/DDBJ databases">
        <title>Genome seq and assembly of Devosia sp.</title>
        <authorList>
            <person name="Chhetri G."/>
        </authorList>
    </citation>
    <scope>NUCLEOTIDE SEQUENCE</scope>
    <source>
        <strain evidence="2">PTR5</strain>
    </source>
</reference>
<dbReference type="Proteomes" id="UP000654108">
    <property type="component" value="Unassembled WGS sequence"/>
</dbReference>
<evidence type="ECO:0000313" key="2">
    <source>
        <dbReference type="EMBL" id="MBD8064375.1"/>
    </source>
</evidence>
<keyword evidence="1" id="KW-0812">Transmembrane</keyword>
<protein>
    <submittedName>
        <fullName evidence="2">Uncharacterized protein</fullName>
    </submittedName>
</protein>
<evidence type="ECO:0000313" key="3">
    <source>
        <dbReference type="Proteomes" id="UP000654108"/>
    </source>
</evidence>
<sequence>MTTPHARAQDKTGASVGFNLAGIAALVLLLAVGAAYLVDHAGRGANGPLPSLDDGDRVVQTLGGRELTVPRNWIVANGNQRSGFVSEINLTTRLDLGLAEGPVSVDVTLLPRGRVRSSATLLDTVYLHQFAGPTLSGAAGLVGKPLQDADGYSGETVWYDPLAPGPFVAKCQTPIENGAQDRCLRTVHLPSGLAAVFSFSATALAGWRSFDTEMALWLDQIGAL</sequence>
<gene>
    <name evidence="2" type="ORF">IC608_02650</name>
</gene>
<feature type="transmembrane region" description="Helical" evidence="1">
    <location>
        <begin position="20"/>
        <end position="38"/>
    </location>
</feature>
<evidence type="ECO:0000256" key="1">
    <source>
        <dbReference type="SAM" id="Phobius"/>
    </source>
</evidence>
<keyword evidence="1" id="KW-1133">Transmembrane helix</keyword>
<dbReference type="RefSeq" id="WP_210316179.1">
    <property type="nucleotide sequence ID" value="NZ_JACYFU010000001.1"/>
</dbReference>